<proteinExistence type="inferred from homology"/>
<comment type="similarity">
    <text evidence="2">Belongs to the AB hydrolase superfamily. AKT2 hydrolase family.</text>
</comment>
<dbReference type="GO" id="GO:0005777">
    <property type="term" value="C:peroxisome"/>
    <property type="evidence" value="ECO:0007669"/>
    <property type="project" value="UniProtKB-SubCell"/>
</dbReference>
<dbReference type="Gene3D" id="3.40.50.1820">
    <property type="entry name" value="alpha/beta hydrolase"/>
    <property type="match status" value="1"/>
</dbReference>
<evidence type="ECO:0000259" key="5">
    <source>
        <dbReference type="Pfam" id="PF00561"/>
    </source>
</evidence>
<dbReference type="EMBL" id="ML975365">
    <property type="protein sequence ID" value="KAF1831405.1"/>
    <property type="molecule type" value="Genomic_DNA"/>
</dbReference>
<keyword evidence="7" id="KW-1185">Reference proteome</keyword>
<keyword evidence="3" id="KW-0843">Virulence</keyword>
<evidence type="ECO:0000313" key="7">
    <source>
        <dbReference type="Proteomes" id="UP000800040"/>
    </source>
</evidence>
<gene>
    <name evidence="6" type="ORF">BDW02DRAFT_572087</name>
</gene>
<evidence type="ECO:0000256" key="2">
    <source>
        <dbReference type="ARBA" id="ARBA00005668"/>
    </source>
</evidence>
<evidence type="ECO:0000256" key="1">
    <source>
        <dbReference type="ARBA" id="ARBA00004275"/>
    </source>
</evidence>
<evidence type="ECO:0000256" key="4">
    <source>
        <dbReference type="ARBA" id="ARBA00023140"/>
    </source>
</evidence>
<dbReference type="OrthoDB" id="294702at2759"/>
<accession>A0A6A5K192</accession>
<dbReference type="Pfam" id="PF00561">
    <property type="entry name" value="Abhydrolase_1"/>
    <property type="match status" value="1"/>
</dbReference>
<organism evidence="6 7">
    <name type="scientific">Decorospora gaudefroyi</name>
    <dbReference type="NCBI Taxonomy" id="184978"/>
    <lineage>
        <taxon>Eukaryota</taxon>
        <taxon>Fungi</taxon>
        <taxon>Dikarya</taxon>
        <taxon>Ascomycota</taxon>
        <taxon>Pezizomycotina</taxon>
        <taxon>Dothideomycetes</taxon>
        <taxon>Pleosporomycetidae</taxon>
        <taxon>Pleosporales</taxon>
        <taxon>Pleosporineae</taxon>
        <taxon>Pleosporaceae</taxon>
        <taxon>Decorospora</taxon>
    </lineage>
</organism>
<name>A0A6A5K192_9PLEO</name>
<dbReference type="Proteomes" id="UP000800040">
    <property type="component" value="Unassembled WGS sequence"/>
</dbReference>
<reference evidence="6" key="1">
    <citation type="submission" date="2020-01" db="EMBL/GenBank/DDBJ databases">
        <authorList>
            <consortium name="DOE Joint Genome Institute"/>
            <person name="Haridas S."/>
            <person name="Albert R."/>
            <person name="Binder M."/>
            <person name="Bloem J."/>
            <person name="Labutti K."/>
            <person name="Salamov A."/>
            <person name="Andreopoulos B."/>
            <person name="Baker S.E."/>
            <person name="Barry K."/>
            <person name="Bills G."/>
            <person name="Bluhm B.H."/>
            <person name="Cannon C."/>
            <person name="Castanera R."/>
            <person name="Culley D.E."/>
            <person name="Daum C."/>
            <person name="Ezra D."/>
            <person name="Gonzalez J.B."/>
            <person name="Henrissat B."/>
            <person name="Kuo A."/>
            <person name="Liang C."/>
            <person name="Lipzen A."/>
            <person name="Lutzoni F."/>
            <person name="Magnuson J."/>
            <person name="Mondo S."/>
            <person name="Nolan M."/>
            <person name="Ohm R."/>
            <person name="Pangilinan J."/>
            <person name="Park H.-J."/>
            <person name="Ramirez L."/>
            <person name="Alfaro M."/>
            <person name="Sun H."/>
            <person name="Tritt A."/>
            <person name="Yoshinaga Y."/>
            <person name="Zwiers L.-H."/>
            <person name="Turgeon B.G."/>
            <person name="Goodwin S.B."/>
            <person name="Spatafora J.W."/>
            <person name="Crous P.W."/>
            <person name="Grigoriev I.V."/>
        </authorList>
    </citation>
    <scope>NUCLEOTIDE SEQUENCE</scope>
    <source>
        <strain evidence="6">P77</strain>
    </source>
</reference>
<evidence type="ECO:0000256" key="3">
    <source>
        <dbReference type="ARBA" id="ARBA00023026"/>
    </source>
</evidence>
<dbReference type="AlphaFoldDB" id="A0A6A5K192"/>
<dbReference type="InterPro" id="IPR029058">
    <property type="entry name" value="AB_hydrolase_fold"/>
</dbReference>
<dbReference type="InterPro" id="IPR000073">
    <property type="entry name" value="AB_hydrolase_1"/>
</dbReference>
<comment type="subcellular location">
    <subcellularLocation>
        <location evidence="1">Peroxisome</location>
    </subcellularLocation>
</comment>
<dbReference type="GO" id="GO:0016787">
    <property type="term" value="F:hydrolase activity"/>
    <property type="evidence" value="ECO:0007669"/>
    <property type="project" value="UniProtKB-KW"/>
</dbReference>
<protein>
    <submittedName>
        <fullName evidence="6">Alpha/beta-hydrolase</fullName>
    </submittedName>
</protein>
<keyword evidence="6" id="KW-0378">Hydrolase</keyword>
<sequence length="413" mass="45742">MTCRGIHSSRDIPHLISGETDKAFSHLISTQSPTLTLLKMRFKSTAQDNPWLTSPSYSSLVPIGTHSLWASITGPPRPPTAPLLIFITGAGGASALHIKLQQQLTPYIRCLFYDRAGYNLSTLPPLKPSLGKIVADDTARDLTKLLAATGLEPPYLLIAHSFGGIIARTFLQHHSSNPATITGMLLFDTATELMLSPLFPRFPPPEIMAVAQDVDYEALTHLQRDSGLSDAEWDYALLACARCRQAQEYEDTHASAHNLSLHRQLDFKTLGSRPLTVVRCNIAADMQFLYDEGVRLGGGSELEREAARLFISKCRCFLGQIQRAQWGLSEDVCDREFVEWGHDLPIRRPGIVVWLVRELMERMERKGGRGDGSGDVDKAIAVDEAGHEAERKMDRGQNVSNRSFPHPVVSFFG</sequence>
<keyword evidence="4" id="KW-0576">Peroxisome</keyword>
<evidence type="ECO:0000313" key="6">
    <source>
        <dbReference type="EMBL" id="KAF1831405.1"/>
    </source>
</evidence>
<feature type="domain" description="AB hydrolase-1" evidence="5">
    <location>
        <begin position="82"/>
        <end position="189"/>
    </location>
</feature>
<dbReference type="SUPFAM" id="SSF53474">
    <property type="entry name" value="alpha/beta-Hydrolases"/>
    <property type="match status" value="1"/>
</dbReference>